<reference evidence="6 7" key="1">
    <citation type="journal article" date="2015" name="Nature">
        <title>rRNA introns, odd ribosomes, and small enigmatic genomes across a large radiation of phyla.</title>
        <authorList>
            <person name="Brown C.T."/>
            <person name="Hug L.A."/>
            <person name="Thomas B.C."/>
            <person name="Sharon I."/>
            <person name="Castelle C.J."/>
            <person name="Singh A."/>
            <person name="Wilkins M.J."/>
            <person name="Williams K.H."/>
            <person name="Banfield J.F."/>
        </authorList>
    </citation>
    <scope>NUCLEOTIDE SEQUENCE [LARGE SCALE GENOMIC DNA]</scope>
</reference>
<sequence>MFGWEFPPHNSGGLGTACEGLTTALADYGVETIFVLPKRLGETAGKVKRMLFANVDKMKVRRVPGLLYPYVTSRSYAELKTLLGAAAESYGNSLLEEVRYYGRRARAIAEAEDFDVIHAHDWLAYPAGLVAKRVSGKPLIVHVHATEYDRGGGHGINPQVYQIEREG</sequence>
<protein>
    <recommendedName>
        <fullName evidence="2">starch synthase</fullName>
        <ecNumber evidence="2">2.4.1.21</ecNumber>
    </recommendedName>
</protein>
<name>A0A0G2A126_9BACT</name>
<dbReference type="Gene3D" id="3.40.50.2000">
    <property type="entry name" value="Glycogen Phosphorylase B"/>
    <property type="match status" value="1"/>
</dbReference>
<gene>
    <name evidence="6" type="ORF">UY81_C0073G0007</name>
</gene>
<feature type="domain" description="Starch synthase catalytic" evidence="5">
    <location>
        <begin position="1"/>
        <end position="153"/>
    </location>
</feature>
<comment type="caution">
    <text evidence="6">The sequence shown here is derived from an EMBL/GenBank/DDBJ whole genome shotgun (WGS) entry which is preliminary data.</text>
</comment>
<keyword evidence="3" id="KW-0328">Glycosyltransferase</keyword>
<dbReference type="EC" id="2.4.1.21" evidence="2"/>
<dbReference type="SUPFAM" id="SSF53756">
    <property type="entry name" value="UDP-Glycosyltransferase/glycogen phosphorylase"/>
    <property type="match status" value="1"/>
</dbReference>
<evidence type="ECO:0000313" key="7">
    <source>
        <dbReference type="Proteomes" id="UP000034290"/>
    </source>
</evidence>
<evidence type="ECO:0000256" key="1">
    <source>
        <dbReference type="ARBA" id="ARBA00001478"/>
    </source>
</evidence>
<organism evidence="6 7">
    <name type="scientific">Candidatus Giovannonibacteria bacterium GW2011_GWA2_53_7</name>
    <dbReference type="NCBI Taxonomy" id="1618650"/>
    <lineage>
        <taxon>Bacteria</taxon>
        <taxon>Candidatus Giovannoniibacteriota</taxon>
    </lineage>
</organism>
<evidence type="ECO:0000256" key="4">
    <source>
        <dbReference type="ARBA" id="ARBA00022679"/>
    </source>
</evidence>
<dbReference type="InterPro" id="IPR013534">
    <property type="entry name" value="Starch_synth_cat_dom"/>
</dbReference>
<comment type="catalytic activity">
    <reaction evidence="1">
        <text>[(1-&gt;4)-alpha-D-glucosyl](n) + ADP-alpha-D-glucose = [(1-&gt;4)-alpha-D-glucosyl](n+1) + ADP + H(+)</text>
        <dbReference type="Rhea" id="RHEA:18189"/>
        <dbReference type="Rhea" id="RHEA-COMP:9584"/>
        <dbReference type="Rhea" id="RHEA-COMP:9587"/>
        <dbReference type="ChEBI" id="CHEBI:15378"/>
        <dbReference type="ChEBI" id="CHEBI:15444"/>
        <dbReference type="ChEBI" id="CHEBI:57498"/>
        <dbReference type="ChEBI" id="CHEBI:456216"/>
        <dbReference type="EC" id="2.4.1.21"/>
    </reaction>
</comment>
<dbReference type="Pfam" id="PF08323">
    <property type="entry name" value="Glyco_transf_5"/>
    <property type="match status" value="1"/>
</dbReference>
<keyword evidence="4 6" id="KW-0808">Transferase</keyword>
<evidence type="ECO:0000313" key="6">
    <source>
        <dbReference type="EMBL" id="KKW34492.1"/>
    </source>
</evidence>
<evidence type="ECO:0000256" key="2">
    <source>
        <dbReference type="ARBA" id="ARBA00012588"/>
    </source>
</evidence>
<dbReference type="EMBL" id="LCRM01000073">
    <property type="protein sequence ID" value="KKW34492.1"/>
    <property type="molecule type" value="Genomic_DNA"/>
</dbReference>
<dbReference type="AlphaFoldDB" id="A0A0G2A126"/>
<dbReference type="GO" id="GO:0009011">
    <property type="term" value="F:alpha-1,4-glucan glucosyltransferase (ADP-glucose donor) activity"/>
    <property type="evidence" value="ECO:0007669"/>
    <property type="project" value="UniProtKB-EC"/>
</dbReference>
<dbReference type="Proteomes" id="UP000034290">
    <property type="component" value="Unassembled WGS sequence"/>
</dbReference>
<evidence type="ECO:0000256" key="3">
    <source>
        <dbReference type="ARBA" id="ARBA00022676"/>
    </source>
</evidence>
<proteinExistence type="predicted"/>
<feature type="non-terminal residue" evidence="6">
    <location>
        <position position="167"/>
    </location>
</feature>
<accession>A0A0G2A126</accession>
<evidence type="ECO:0000259" key="5">
    <source>
        <dbReference type="Pfam" id="PF08323"/>
    </source>
</evidence>